<feature type="compositionally biased region" description="Pro residues" evidence="1">
    <location>
        <begin position="41"/>
        <end position="54"/>
    </location>
</feature>
<dbReference type="AlphaFoldDB" id="A0AAW1LIC0"/>
<dbReference type="Proteomes" id="UP001443914">
    <property type="component" value="Unassembled WGS sequence"/>
</dbReference>
<evidence type="ECO:0000256" key="1">
    <source>
        <dbReference type="SAM" id="MobiDB-lite"/>
    </source>
</evidence>
<dbReference type="EMBL" id="JBDFQZ010000004">
    <property type="protein sequence ID" value="KAK9732875.1"/>
    <property type="molecule type" value="Genomic_DNA"/>
</dbReference>
<organism evidence="2 3">
    <name type="scientific">Saponaria officinalis</name>
    <name type="common">Common soapwort</name>
    <name type="synonym">Lychnis saponaria</name>
    <dbReference type="NCBI Taxonomy" id="3572"/>
    <lineage>
        <taxon>Eukaryota</taxon>
        <taxon>Viridiplantae</taxon>
        <taxon>Streptophyta</taxon>
        <taxon>Embryophyta</taxon>
        <taxon>Tracheophyta</taxon>
        <taxon>Spermatophyta</taxon>
        <taxon>Magnoliopsida</taxon>
        <taxon>eudicotyledons</taxon>
        <taxon>Gunneridae</taxon>
        <taxon>Pentapetalae</taxon>
        <taxon>Caryophyllales</taxon>
        <taxon>Caryophyllaceae</taxon>
        <taxon>Caryophylleae</taxon>
        <taxon>Saponaria</taxon>
    </lineage>
</organism>
<evidence type="ECO:0000313" key="2">
    <source>
        <dbReference type="EMBL" id="KAK9732875.1"/>
    </source>
</evidence>
<evidence type="ECO:0000313" key="3">
    <source>
        <dbReference type="Proteomes" id="UP001443914"/>
    </source>
</evidence>
<accession>A0AAW1LIC0</accession>
<name>A0AAW1LIC0_SAPOF</name>
<protein>
    <submittedName>
        <fullName evidence="2">Uncharacterized protein</fullName>
    </submittedName>
</protein>
<keyword evidence="3" id="KW-1185">Reference proteome</keyword>
<reference evidence="2" key="1">
    <citation type="submission" date="2024-03" db="EMBL/GenBank/DDBJ databases">
        <title>WGS assembly of Saponaria officinalis var. Norfolk2.</title>
        <authorList>
            <person name="Jenkins J."/>
            <person name="Shu S."/>
            <person name="Grimwood J."/>
            <person name="Barry K."/>
            <person name="Goodstein D."/>
            <person name="Schmutz J."/>
            <person name="Leebens-Mack J."/>
            <person name="Osbourn A."/>
        </authorList>
    </citation>
    <scope>NUCLEOTIDE SEQUENCE [LARGE SCALE GENOMIC DNA]</scope>
    <source>
        <strain evidence="2">JIC</strain>
    </source>
</reference>
<gene>
    <name evidence="2" type="ORF">RND81_04G029100</name>
</gene>
<comment type="caution">
    <text evidence="2">The sequence shown here is derived from an EMBL/GenBank/DDBJ whole genome shotgun (WGS) entry which is preliminary data.</text>
</comment>
<proteinExistence type="predicted"/>
<feature type="region of interest" description="Disordered" evidence="1">
    <location>
        <begin position="91"/>
        <end position="111"/>
    </location>
</feature>
<feature type="region of interest" description="Disordered" evidence="1">
    <location>
        <begin position="1"/>
        <end position="63"/>
    </location>
</feature>
<sequence length="111" mass="11936">MTVRPHYTPLFPSHHLPSPHPYPISGGHHRQIPTLAKPPLAGSPPSPPSRPSPSPSRHCPSLPVTLVAPPLDWPPLASTFILPSTPIPLTTSGPCNLHPLPPLEKTLNYKT</sequence>